<accession>A0A0A9D0W2</accession>
<sequence length="78" mass="8746">MSNACAALHFGFFSLVLFEYCTSKHSKLHIQAQDLLLTLQNRSDSHGIQGLLSLPLPSSLIKQHLIWFSCLVLIHLLS</sequence>
<dbReference type="AlphaFoldDB" id="A0A0A9D0W2"/>
<evidence type="ECO:0000313" key="2">
    <source>
        <dbReference type="EMBL" id="JAD82214.1"/>
    </source>
</evidence>
<reference evidence="2" key="1">
    <citation type="submission" date="2014-09" db="EMBL/GenBank/DDBJ databases">
        <authorList>
            <person name="Magalhaes I.L.F."/>
            <person name="Oliveira U."/>
            <person name="Santos F.R."/>
            <person name="Vidigal T.H.D.A."/>
            <person name="Brescovit A.D."/>
            <person name="Santos A.J."/>
        </authorList>
    </citation>
    <scope>NUCLEOTIDE SEQUENCE</scope>
    <source>
        <tissue evidence="2">Shoot tissue taken approximately 20 cm above the soil surface</tissue>
    </source>
</reference>
<protein>
    <submittedName>
        <fullName evidence="2">Uncharacterized protein</fullName>
    </submittedName>
</protein>
<dbReference type="EMBL" id="GBRH01215681">
    <property type="protein sequence ID" value="JAD82214.1"/>
    <property type="molecule type" value="Transcribed_RNA"/>
</dbReference>
<name>A0A0A9D0W2_ARUDO</name>
<organism evidence="2">
    <name type="scientific">Arundo donax</name>
    <name type="common">Giant reed</name>
    <name type="synonym">Donax arundinaceus</name>
    <dbReference type="NCBI Taxonomy" id="35708"/>
    <lineage>
        <taxon>Eukaryota</taxon>
        <taxon>Viridiplantae</taxon>
        <taxon>Streptophyta</taxon>
        <taxon>Embryophyta</taxon>
        <taxon>Tracheophyta</taxon>
        <taxon>Spermatophyta</taxon>
        <taxon>Magnoliopsida</taxon>
        <taxon>Liliopsida</taxon>
        <taxon>Poales</taxon>
        <taxon>Poaceae</taxon>
        <taxon>PACMAD clade</taxon>
        <taxon>Arundinoideae</taxon>
        <taxon>Arundineae</taxon>
        <taxon>Arundo</taxon>
    </lineage>
</organism>
<feature type="chain" id="PRO_5002046238" evidence="1">
    <location>
        <begin position="24"/>
        <end position="78"/>
    </location>
</feature>
<proteinExistence type="predicted"/>
<feature type="signal peptide" evidence="1">
    <location>
        <begin position="1"/>
        <end position="23"/>
    </location>
</feature>
<reference evidence="2" key="2">
    <citation type="journal article" date="2015" name="Data Brief">
        <title>Shoot transcriptome of the giant reed, Arundo donax.</title>
        <authorList>
            <person name="Barrero R.A."/>
            <person name="Guerrero F.D."/>
            <person name="Moolhuijzen P."/>
            <person name="Goolsby J.A."/>
            <person name="Tidwell J."/>
            <person name="Bellgard S.E."/>
            <person name="Bellgard M.I."/>
        </authorList>
    </citation>
    <scope>NUCLEOTIDE SEQUENCE</scope>
    <source>
        <tissue evidence="2">Shoot tissue taken approximately 20 cm above the soil surface</tissue>
    </source>
</reference>
<evidence type="ECO:0000256" key="1">
    <source>
        <dbReference type="SAM" id="SignalP"/>
    </source>
</evidence>
<keyword evidence="1" id="KW-0732">Signal</keyword>